<feature type="transmembrane region" description="Helical" evidence="9">
    <location>
        <begin position="141"/>
        <end position="165"/>
    </location>
</feature>
<feature type="transmembrane region" description="Helical" evidence="9">
    <location>
        <begin position="435"/>
        <end position="457"/>
    </location>
</feature>
<evidence type="ECO:0000313" key="12">
    <source>
        <dbReference type="Proteomes" id="UP000024404"/>
    </source>
</evidence>
<evidence type="ECO:0000313" key="11">
    <source>
        <dbReference type="EnsemblMetazoa" id="OVOC5831.1"/>
    </source>
</evidence>
<keyword evidence="4 9" id="KW-0812">Transmembrane</keyword>
<feature type="transmembrane region" description="Helical" evidence="9">
    <location>
        <begin position="248"/>
        <end position="268"/>
    </location>
</feature>
<evidence type="ECO:0000256" key="1">
    <source>
        <dbReference type="ARBA" id="ARBA00004141"/>
    </source>
</evidence>
<sequence length="525" mass="58286">MAQIRRIQPIPSESMFSTSGLQEVIRGNLSSEKSGNRSIQFDSFQHLDEERENAILISVLRQTLLPFFVAGLGQICTGLFFERAQHWWLFLYVPETFILVPALLGLKGNLEITYASRFCTLSNAGRMNEAKEVFVIARFNFCLIELQAIILSFFAALLSSAIGLINCNFNQSHAMVILSSSIYTAFLSSLIIGFVMIAIVVSTLRYGIDPDNITAPLTATLSDFITLIMLIGMGTLVVHMYIGNLYILNIAMVIFLLCITPFLTYYAAKDPRTRAVLKDGWFAVTAAIIVGCCSGLLLQSAIVVFPGIAALHPLIAGLAGNRVSVQSSRLATALHLSKYSLGTLPAGTTIWTSLNPLRFFCLRHVMNEKFHRDALVVAGHQRGIMTKIGDYDTVGTNSILKNLDSKVAFLLLVTAIPYNFLFVTVVIFTAQNIDFSWILVGGYILAAFIQGLLLFYLCQVTVYGLWWFRLDPDNSSVPVLTSLGDLFGIGLLYIVFLFLHRFAPSTVLYQRYQTMNITRECGIDF</sequence>
<evidence type="ECO:0000256" key="6">
    <source>
        <dbReference type="ARBA" id="ARBA00022989"/>
    </source>
</evidence>
<keyword evidence="12" id="KW-1185">Reference proteome</keyword>
<dbReference type="FunFam" id="1.10.357.20:FF:000001">
    <property type="entry name" value="Solute carrier family 41 member 2"/>
    <property type="match status" value="1"/>
</dbReference>
<dbReference type="InterPro" id="IPR006667">
    <property type="entry name" value="SLC41_membr_dom"/>
</dbReference>
<evidence type="ECO:0000256" key="3">
    <source>
        <dbReference type="ARBA" id="ARBA00022448"/>
    </source>
</evidence>
<reference evidence="12" key="1">
    <citation type="submission" date="2013-10" db="EMBL/GenBank/DDBJ databases">
        <title>Genome sequencing of Onchocerca volvulus.</title>
        <authorList>
            <person name="Cotton J."/>
            <person name="Tsai J."/>
            <person name="Stanley E."/>
            <person name="Tracey A."/>
            <person name="Holroyd N."/>
            <person name="Lustigman S."/>
            <person name="Berriman M."/>
        </authorList>
    </citation>
    <scope>NUCLEOTIDE SEQUENCE</scope>
</reference>
<keyword evidence="3" id="KW-0813">Transport</keyword>
<keyword evidence="6 9" id="KW-1133">Transmembrane helix</keyword>
<comment type="similarity">
    <text evidence="2">Belongs to the SLC41A transporter family.</text>
</comment>
<dbReference type="InterPro" id="IPR036739">
    <property type="entry name" value="SLC41_membr_dom_sf"/>
</dbReference>
<dbReference type="Gene3D" id="1.10.357.20">
    <property type="entry name" value="SLC41 divalent cation transporters, integral membrane domain"/>
    <property type="match status" value="3"/>
</dbReference>
<evidence type="ECO:0000256" key="2">
    <source>
        <dbReference type="ARBA" id="ARBA00009749"/>
    </source>
</evidence>
<dbReference type="GO" id="GO:0005886">
    <property type="term" value="C:plasma membrane"/>
    <property type="evidence" value="ECO:0007669"/>
    <property type="project" value="TreeGrafter"/>
</dbReference>
<feature type="transmembrane region" description="Helical" evidence="9">
    <location>
        <begin position="407"/>
        <end position="428"/>
    </location>
</feature>
<feature type="transmembrane region" description="Helical" evidence="9">
    <location>
        <begin position="87"/>
        <end position="106"/>
    </location>
</feature>
<dbReference type="SUPFAM" id="SSF161093">
    <property type="entry name" value="MgtE membrane domain-like"/>
    <property type="match status" value="3"/>
</dbReference>
<dbReference type="PANTHER" id="PTHR16228">
    <property type="entry name" value="DIVALENT CATION TRANSPORTER SOLUTE CARRIER FAMILY 41"/>
    <property type="match status" value="1"/>
</dbReference>
<dbReference type="PANTHER" id="PTHR16228:SF21">
    <property type="entry name" value="SLC41A_MGTE INTEGRAL MEMBRANE DOMAIN-CONTAINING PROTEIN"/>
    <property type="match status" value="1"/>
</dbReference>
<evidence type="ECO:0000256" key="7">
    <source>
        <dbReference type="ARBA" id="ARBA00023065"/>
    </source>
</evidence>
<organism evidence="11 12">
    <name type="scientific">Onchocerca volvulus</name>
    <dbReference type="NCBI Taxonomy" id="6282"/>
    <lineage>
        <taxon>Eukaryota</taxon>
        <taxon>Metazoa</taxon>
        <taxon>Ecdysozoa</taxon>
        <taxon>Nematoda</taxon>
        <taxon>Chromadorea</taxon>
        <taxon>Rhabditida</taxon>
        <taxon>Spirurina</taxon>
        <taxon>Spiruromorpha</taxon>
        <taxon>Filarioidea</taxon>
        <taxon>Onchocercidae</taxon>
        <taxon>Onchocerca</taxon>
    </lineage>
</organism>
<dbReference type="Pfam" id="PF01769">
    <property type="entry name" value="MgtE"/>
    <property type="match status" value="2"/>
</dbReference>
<evidence type="ECO:0000256" key="4">
    <source>
        <dbReference type="ARBA" id="ARBA00022692"/>
    </source>
</evidence>
<feature type="domain" description="SLC41A/MgtE integral membrane" evidence="10">
    <location>
        <begin position="398"/>
        <end position="494"/>
    </location>
</feature>
<dbReference type="EMBL" id="CMVM020000161">
    <property type="status" value="NOT_ANNOTATED_CDS"/>
    <property type="molecule type" value="Genomic_DNA"/>
</dbReference>
<dbReference type="OMA" id="DYADENI"/>
<feature type="transmembrane region" description="Helical" evidence="9">
    <location>
        <begin position="477"/>
        <end position="499"/>
    </location>
</feature>
<accession>A0A8R1XZ98</accession>
<proteinExistence type="inferred from homology"/>
<feature type="transmembrane region" description="Helical" evidence="9">
    <location>
        <begin position="220"/>
        <end position="242"/>
    </location>
</feature>
<name>A0A8R1XZ98_ONCVO</name>
<keyword evidence="7" id="KW-0406">Ion transport</keyword>
<keyword evidence="8 9" id="KW-0472">Membrane</keyword>
<dbReference type="Proteomes" id="UP000024404">
    <property type="component" value="Unassembled WGS sequence"/>
</dbReference>
<evidence type="ECO:0000256" key="8">
    <source>
        <dbReference type="ARBA" id="ARBA00023136"/>
    </source>
</evidence>
<dbReference type="GO" id="GO:0008324">
    <property type="term" value="F:monoatomic cation transmembrane transporter activity"/>
    <property type="evidence" value="ECO:0007669"/>
    <property type="project" value="InterPro"/>
</dbReference>
<evidence type="ECO:0000256" key="5">
    <source>
        <dbReference type="ARBA" id="ARBA00022842"/>
    </source>
</evidence>
<comment type="subcellular location">
    <subcellularLocation>
        <location evidence="1">Membrane</location>
        <topology evidence="1">Multi-pass membrane protein</topology>
    </subcellularLocation>
</comment>
<feature type="domain" description="SLC41A/MgtE integral membrane" evidence="10">
    <location>
        <begin position="100"/>
        <end position="232"/>
    </location>
</feature>
<feature type="transmembrane region" description="Helical" evidence="9">
    <location>
        <begin position="280"/>
        <end position="305"/>
    </location>
</feature>
<protein>
    <recommendedName>
        <fullName evidence="10">SLC41A/MgtE integral membrane domain-containing protein</fullName>
    </recommendedName>
</protein>
<dbReference type="AlphaFoldDB" id="A0A8R1XZ98"/>
<feature type="transmembrane region" description="Helical" evidence="9">
    <location>
        <begin position="185"/>
        <end position="208"/>
    </location>
</feature>
<dbReference type="EnsemblMetazoa" id="OVOC5831.1">
    <property type="protein sequence ID" value="OVOC5831.1"/>
    <property type="gene ID" value="WBGene00242640"/>
</dbReference>
<keyword evidence="5" id="KW-0460">Magnesium</keyword>
<reference evidence="11" key="2">
    <citation type="submission" date="2022-06" db="UniProtKB">
        <authorList>
            <consortium name="EnsemblMetazoa"/>
        </authorList>
    </citation>
    <scope>IDENTIFICATION</scope>
</reference>
<dbReference type="InterPro" id="IPR045349">
    <property type="entry name" value="SLC41A1-3"/>
</dbReference>
<evidence type="ECO:0000256" key="9">
    <source>
        <dbReference type="SAM" id="Phobius"/>
    </source>
</evidence>
<evidence type="ECO:0000259" key="10">
    <source>
        <dbReference type="Pfam" id="PF01769"/>
    </source>
</evidence>